<dbReference type="KEGG" id="sbat:G4Z16_25660"/>
<reference evidence="2" key="1">
    <citation type="submission" date="2020-02" db="EMBL/GenBank/DDBJ databases">
        <title>Streptomyces sp. ASO4wet.</title>
        <authorList>
            <person name="Risdian C."/>
            <person name="Landwehr W."/>
            <person name="Schupp P."/>
            <person name="Wink J."/>
        </authorList>
    </citation>
    <scope>NUCLEOTIDE SEQUENCE [LARGE SCALE GENOMIC DNA]</scope>
    <source>
        <strain evidence="2">ASO4wet</strain>
    </source>
</reference>
<name>A0A7T1TAA2_9ACTN</name>
<gene>
    <name evidence="1" type="ORF">G4Z16_25660</name>
</gene>
<protein>
    <submittedName>
        <fullName evidence="1">Uncharacterized protein</fullName>
    </submittedName>
</protein>
<dbReference type="RefSeq" id="WP_197353017.1">
    <property type="nucleotide sequence ID" value="NZ_CP048882.1"/>
</dbReference>
<evidence type="ECO:0000313" key="2">
    <source>
        <dbReference type="Proteomes" id="UP000595046"/>
    </source>
</evidence>
<evidence type="ECO:0000313" key="1">
    <source>
        <dbReference type="EMBL" id="QPP09243.1"/>
    </source>
</evidence>
<dbReference type="Proteomes" id="UP000595046">
    <property type="component" value="Chromosome"/>
</dbReference>
<accession>A0A7T1TAA2</accession>
<sequence>MAADHAVPGALREALRSVAGDRAVVSPAVLWVHSPHRPSAHEAVEGVLADGAVVLDVLGSSAADPSRVAR</sequence>
<dbReference type="AlphaFoldDB" id="A0A7T1TAA2"/>
<dbReference type="EMBL" id="CP048882">
    <property type="protein sequence ID" value="QPP09243.1"/>
    <property type="molecule type" value="Genomic_DNA"/>
</dbReference>
<proteinExistence type="predicted"/>
<organism evidence="1 2">
    <name type="scientific">Streptomyces bathyalis</name>
    <dbReference type="NCBI Taxonomy" id="2710756"/>
    <lineage>
        <taxon>Bacteria</taxon>
        <taxon>Bacillati</taxon>
        <taxon>Actinomycetota</taxon>
        <taxon>Actinomycetes</taxon>
        <taxon>Kitasatosporales</taxon>
        <taxon>Streptomycetaceae</taxon>
        <taxon>Streptomyces</taxon>
    </lineage>
</organism>
<keyword evidence="2" id="KW-1185">Reference proteome</keyword>